<protein>
    <submittedName>
        <fullName evidence="1">Uncharacterized protein</fullName>
    </submittedName>
</protein>
<dbReference type="EMBL" id="BGPR01032890">
    <property type="protein sequence ID" value="GBO06608.1"/>
    <property type="molecule type" value="Genomic_DNA"/>
</dbReference>
<reference evidence="1 3" key="1">
    <citation type="journal article" date="2019" name="Sci. Rep.">
        <title>Orb-weaving spider Araneus ventricosus genome elucidates the spidroin gene catalogue.</title>
        <authorList>
            <person name="Kono N."/>
            <person name="Nakamura H."/>
            <person name="Ohtoshi R."/>
            <person name="Moran D.A.P."/>
            <person name="Shinohara A."/>
            <person name="Yoshida Y."/>
            <person name="Fujiwara M."/>
            <person name="Mori M."/>
            <person name="Tomita M."/>
            <person name="Arakawa K."/>
        </authorList>
    </citation>
    <scope>NUCLEOTIDE SEQUENCE [LARGE SCALE GENOMIC DNA]</scope>
</reference>
<evidence type="ECO:0000313" key="2">
    <source>
        <dbReference type="EMBL" id="GBO06608.1"/>
    </source>
</evidence>
<accession>A0A4Y2U0V1</accession>
<dbReference type="AlphaFoldDB" id="A0A4Y2U0V1"/>
<proteinExistence type="predicted"/>
<dbReference type="Proteomes" id="UP000499080">
    <property type="component" value="Unassembled WGS sequence"/>
</dbReference>
<gene>
    <name evidence="1" type="ORF">AVEN_5730_1</name>
    <name evidence="2" type="ORF">AVEN_59007_1</name>
</gene>
<organism evidence="1 3">
    <name type="scientific">Araneus ventricosus</name>
    <name type="common">Orbweaver spider</name>
    <name type="synonym">Epeira ventricosa</name>
    <dbReference type="NCBI Taxonomy" id="182803"/>
    <lineage>
        <taxon>Eukaryota</taxon>
        <taxon>Metazoa</taxon>
        <taxon>Ecdysozoa</taxon>
        <taxon>Arthropoda</taxon>
        <taxon>Chelicerata</taxon>
        <taxon>Arachnida</taxon>
        <taxon>Araneae</taxon>
        <taxon>Araneomorphae</taxon>
        <taxon>Entelegynae</taxon>
        <taxon>Araneoidea</taxon>
        <taxon>Araneidae</taxon>
        <taxon>Araneus</taxon>
    </lineage>
</organism>
<sequence>MGDRRNVPAGQRTAFMGSILTEGGIPLEKATLSIKSKWTADFKKEKKERLPILVSGLPDFEEGKVLGIPVITNTTGEEQARTTFSLANEWEISDNVRSFVFDATATNSRWKTEACVRLENFFDKKLFMLACRHHIFERILSSVHKELFCGTSGTEYTNSIELRDFIWSTIYTEACFKTLEIKDRSLKLTNEHSMQSLEIILSTPNRKNLLPRFDYRECAELMLILLGETPERGIHWLKPRAEHRTRWMPSILYPAKMFAFSAQAGYDKDMISKLEALCKFNALFSVKNWLPSLIGAHASYKDFKLWHDLSKYCSHPLPRS</sequence>
<evidence type="ECO:0000313" key="3">
    <source>
        <dbReference type="Proteomes" id="UP000499080"/>
    </source>
</evidence>
<dbReference type="OrthoDB" id="6626363at2759"/>
<dbReference type="EMBL" id="BGPR01032887">
    <property type="protein sequence ID" value="GBO06605.1"/>
    <property type="molecule type" value="Genomic_DNA"/>
</dbReference>
<comment type="caution">
    <text evidence="1">The sequence shown here is derived from an EMBL/GenBank/DDBJ whole genome shotgun (WGS) entry which is preliminary data.</text>
</comment>
<evidence type="ECO:0000313" key="1">
    <source>
        <dbReference type="EMBL" id="GBO06605.1"/>
    </source>
</evidence>
<name>A0A4Y2U0V1_ARAVE</name>
<keyword evidence="3" id="KW-1185">Reference proteome</keyword>